<dbReference type="PANTHER" id="PTHR37839">
    <property type="entry name" value="NA(+)-TRANSLOCATING NADH-QUINONE REDUCTASE SUBUNIT A"/>
    <property type="match status" value="1"/>
</dbReference>
<evidence type="ECO:0000259" key="3">
    <source>
        <dbReference type="Pfam" id="PF24836"/>
    </source>
</evidence>
<dbReference type="AlphaFoldDB" id="A0A9D9IWK8"/>
<proteinExistence type="inferred from homology"/>
<evidence type="ECO:0000259" key="2">
    <source>
        <dbReference type="Pfam" id="PF05896"/>
    </source>
</evidence>
<dbReference type="EMBL" id="JADILW010000040">
    <property type="protein sequence ID" value="MBO8479993.1"/>
    <property type="molecule type" value="Genomic_DNA"/>
</dbReference>
<keyword evidence="1" id="KW-0406">Ion transport</keyword>
<dbReference type="InterPro" id="IPR056148">
    <property type="entry name" value="NQRA_2nd"/>
</dbReference>
<keyword evidence="1" id="KW-0520">NAD</keyword>
<dbReference type="GO" id="GO:0006814">
    <property type="term" value="P:sodium ion transport"/>
    <property type="evidence" value="ECO:0007669"/>
    <property type="project" value="UniProtKB-UniRule"/>
</dbReference>
<dbReference type="InterPro" id="IPR056147">
    <property type="entry name" value="NQRA_N"/>
</dbReference>
<comment type="similarity">
    <text evidence="1">Belongs to the NqrA family.</text>
</comment>
<evidence type="ECO:0000313" key="4">
    <source>
        <dbReference type="EMBL" id="MBO8479993.1"/>
    </source>
</evidence>
<reference evidence="4" key="1">
    <citation type="submission" date="2020-10" db="EMBL/GenBank/DDBJ databases">
        <authorList>
            <person name="Gilroy R."/>
        </authorList>
    </citation>
    <scope>NUCLEOTIDE SEQUENCE</scope>
    <source>
        <strain evidence="4">B3-1481</strain>
    </source>
</reference>
<keyword evidence="1" id="KW-0813">Transport</keyword>
<organism evidence="4 5">
    <name type="scientific">Candidatus Cryptobacteroides avistercoris</name>
    <dbReference type="NCBI Taxonomy" id="2840758"/>
    <lineage>
        <taxon>Bacteria</taxon>
        <taxon>Pseudomonadati</taxon>
        <taxon>Bacteroidota</taxon>
        <taxon>Bacteroidia</taxon>
        <taxon>Bacteroidales</taxon>
        <taxon>Candidatus Cryptobacteroides</taxon>
    </lineage>
</organism>
<gene>
    <name evidence="1" type="primary">nqrA</name>
    <name evidence="4" type="ORF">IAB76_02630</name>
</gene>
<reference evidence="4" key="2">
    <citation type="journal article" date="2021" name="PeerJ">
        <title>Extensive microbial diversity within the chicken gut microbiome revealed by metagenomics and culture.</title>
        <authorList>
            <person name="Gilroy R."/>
            <person name="Ravi A."/>
            <person name="Getino M."/>
            <person name="Pursley I."/>
            <person name="Horton D.L."/>
            <person name="Alikhan N.F."/>
            <person name="Baker D."/>
            <person name="Gharbi K."/>
            <person name="Hall N."/>
            <person name="Watson M."/>
            <person name="Adriaenssens E.M."/>
            <person name="Foster-Nyarko E."/>
            <person name="Jarju S."/>
            <person name="Secka A."/>
            <person name="Antonio M."/>
            <person name="Oren A."/>
            <person name="Chaudhuri R.R."/>
            <person name="La Ragione R."/>
            <person name="Hildebrand F."/>
            <person name="Pallen M.J."/>
        </authorList>
    </citation>
    <scope>NUCLEOTIDE SEQUENCE</scope>
    <source>
        <strain evidence="4">B3-1481</strain>
    </source>
</reference>
<sequence length="453" mass="49294">MSQNIVLKKGLNIPISGEAELRVSKAIAPGITAVRPTDFKGLLPRLLVKEGDAVLCGSPVIADKKNPDILLTSPVSGTVKALVRGEKRKLLAVLIESDGKNKCVDFGVKDPAAMDAGQVKAALLESGLWPWIIQRPYGIIANPEIRPSAIYVSAFDSAPLAPDSDFCFADEVKNIQAAVNALAKLTDGEVHVSYDADSDPASALRKLTGVHAHYFKGKHPAGNVGVQISHIKPICKGDTVWTVSLLGLAAIGKLFTKGCYDVRRKVAVTGPMAIEPSYVEALPGMPMKELAGFYGNDASTDRFVSGNVLTGSNEGVDGYLGFFHNQVTLLHEGTERELLGWLRPLRWKQFSTDHSYFSWLTPGRKYDMDTNLHGGVRAFLMNDGYYAKVLPMDIFPIYLTKACLAGEIEKMEQFGIYEVLPEDLALCEFVDPSKNNIQEIIANGIDLMLKEMA</sequence>
<comment type="subunit">
    <text evidence="1">Composed of six subunits; NqrA, NqrB, NqrC, NqrD, NqrE and NqrF.</text>
</comment>
<comment type="caution">
    <text evidence="4">The sequence shown here is derived from an EMBL/GenBank/DDBJ whole genome shotgun (WGS) entry which is preliminary data.</text>
</comment>
<dbReference type="InterPro" id="IPR008703">
    <property type="entry name" value="NqrA"/>
</dbReference>
<dbReference type="Pfam" id="PF24836">
    <property type="entry name" value="NQRA_2nd"/>
    <property type="match status" value="1"/>
</dbReference>
<feature type="domain" description="NqrA second alpha/beta" evidence="3">
    <location>
        <begin position="115"/>
        <end position="259"/>
    </location>
</feature>
<keyword evidence="1" id="KW-1278">Translocase</keyword>
<dbReference type="NCBIfam" id="NF003761">
    <property type="entry name" value="PRK05352.1-4"/>
    <property type="match status" value="1"/>
</dbReference>
<keyword evidence="1" id="KW-0739">Sodium transport</keyword>
<keyword evidence="1" id="KW-0830">Ubiquinone</keyword>
<dbReference type="PANTHER" id="PTHR37839:SF1">
    <property type="entry name" value="NA(+)-TRANSLOCATING NADH-QUINONE REDUCTASE SUBUNIT A"/>
    <property type="match status" value="1"/>
</dbReference>
<name>A0A9D9IWK8_9BACT</name>
<evidence type="ECO:0000313" key="5">
    <source>
        <dbReference type="Proteomes" id="UP000823769"/>
    </source>
</evidence>
<comment type="catalytic activity">
    <reaction evidence="1">
        <text>a ubiquinone + n Na(+)(in) + NADH + H(+) = a ubiquinol + n Na(+)(out) + NAD(+)</text>
        <dbReference type="Rhea" id="RHEA:47748"/>
        <dbReference type="Rhea" id="RHEA-COMP:9565"/>
        <dbReference type="Rhea" id="RHEA-COMP:9566"/>
        <dbReference type="ChEBI" id="CHEBI:15378"/>
        <dbReference type="ChEBI" id="CHEBI:16389"/>
        <dbReference type="ChEBI" id="CHEBI:17976"/>
        <dbReference type="ChEBI" id="CHEBI:29101"/>
        <dbReference type="ChEBI" id="CHEBI:57540"/>
        <dbReference type="ChEBI" id="CHEBI:57945"/>
        <dbReference type="EC" id="7.2.1.1"/>
    </reaction>
</comment>
<dbReference type="Proteomes" id="UP000823769">
    <property type="component" value="Unassembled WGS sequence"/>
</dbReference>
<protein>
    <recommendedName>
        <fullName evidence="1">Na(+)-translocating NADH-quinone reductase subunit A</fullName>
        <shortName evidence="1">Na(+)-NQR subunit A</shortName>
        <shortName evidence="1">Na(+)-translocating NQR subunit A</shortName>
        <ecNumber evidence="1">7.2.1.1</ecNumber>
    </recommendedName>
    <alternativeName>
        <fullName evidence="1">NQR complex subunit A</fullName>
    </alternativeName>
    <alternativeName>
        <fullName evidence="1">NQR-1 subunit A</fullName>
    </alternativeName>
</protein>
<dbReference type="EC" id="7.2.1.1" evidence="1"/>
<evidence type="ECO:0000256" key="1">
    <source>
        <dbReference type="HAMAP-Rule" id="MF_00425"/>
    </source>
</evidence>
<dbReference type="GO" id="GO:0016655">
    <property type="term" value="F:oxidoreductase activity, acting on NAD(P)H, quinone or similar compound as acceptor"/>
    <property type="evidence" value="ECO:0007669"/>
    <property type="project" value="UniProtKB-UniRule"/>
</dbReference>
<dbReference type="HAMAP" id="MF_00425">
    <property type="entry name" value="NqrA"/>
    <property type="match status" value="1"/>
</dbReference>
<keyword evidence="1" id="KW-0915">Sodium</keyword>
<comment type="function">
    <text evidence="1">NQR complex catalyzes the reduction of ubiquinone-1 to ubiquinol by two successive reactions, coupled with the transport of Na(+) ions from the cytoplasm to the periplasm. NqrA to NqrE are probably involved in the second step, the conversion of ubisemiquinone to ubiquinol.</text>
</comment>
<accession>A0A9D9IWK8</accession>
<dbReference type="Pfam" id="PF05896">
    <property type="entry name" value="NQRA_N"/>
    <property type="match status" value="1"/>
</dbReference>
<dbReference type="NCBIfam" id="TIGR01936">
    <property type="entry name" value="nqrA"/>
    <property type="match status" value="1"/>
</dbReference>
<feature type="domain" description="NqrA N-terminal barrel-sandwich hybrid" evidence="2">
    <location>
        <begin position="5"/>
        <end position="97"/>
    </location>
</feature>